<dbReference type="GO" id="GO:0004673">
    <property type="term" value="F:protein histidine kinase activity"/>
    <property type="evidence" value="ECO:0007669"/>
    <property type="project" value="UniProtKB-EC"/>
</dbReference>
<dbReference type="InterPro" id="IPR005467">
    <property type="entry name" value="His_kinase_dom"/>
</dbReference>
<dbReference type="Gene3D" id="3.30.565.10">
    <property type="entry name" value="Histidine kinase-like ATPase, C-terminal domain"/>
    <property type="match status" value="1"/>
</dbReference>
<dbReference type="Gene3D" id="6.10.340.10">
    <property type="match status" value="1"/>
</dbReference>
<protein>
    <recommendedName>
        <fullName evidence="2">histidine kinase</fullName>
        <ecNumber evidence="2">2.7.13.3</ecNumber>
    </recommendedName>
</protein>
<evidence type="ECO:0000256" key="7">
    <source>
        <dbReference type="SAM" id="MobiDB-lite"/>
    </source>
</evidence>
<feature type="compositionally biased region" description="Basic and acidic residues" evidence="7">
    <location>
        <begin position="805"/>
        <end position="814"/>
    </location>
</feature>
<evidence type="ECO:0000256" key="6">
    <source>
        <dbReference type="ARBA" id="ARBA00023012"/>
    </source>
</evidence>
<dbReference type="EC" id="2.7.13.3" evidence="2"/>
<evidence type="ECO:0000256" key="5">
    <source>
        <dbReference type="ARBA" id="ARBA00022777"/>
    </source>
</evidence>
<gene>
    <name evidence="10" type="ORF">HNR67_006643</name>
</gene>
<feature type="region of interest" description="Disordered" evidence="7">
    <location>
        <begin position="651"/>
        <end position="681"/>
    </location>
</feature>
<comment type="caution">
    <text evidence="10">The sequence shown here is derived from an EMBL/GenBank/DDBJ whole genome shotgun (WGS) entry which is preliminary data.</text>
</comment>
<dbReference type="PROSITE" id="PS50109">
    <property type="entry name" value="HIS_KIN"/>
    <property type="match status" value="1"/>
</dbReference>
<proteinExistence type="predicted"/>
<dbReference type="SUPFAM" id="SSF55874">
    <property type="entry name" value="ATPase domain of HSP90 chaperone/DNA topoisomerase II/histidine kinase"/>
    <property type="match status" value="1"/>
</dbReference>
<dbReference type="InterPro" id="IPR003594">
    <property type="entry name" value="HATPase_dom"/>
</dbReference>
<dbReference type="InterPro" id="IPR036890">
    <property type="entry name" value="HATPase_C_sf"/>
</dbReference>
<sequence length="865" mass="92510">MSEHEKPKSPNGRSLSPRNWPLRSKLAVVLLVPALSTVTLAGLRLSSQLGDVDLFAKVQQELQIAGKVVSTGTALQRERDAAVSYVASGRAAGGPEHSNRISAVDLQVGELRALGAAATGIGGGVRGSFEVALESLDKLGALRRTVQGTKYPVGATITGYTQIMDSLTQVQRAATAGVNDPVLTPLATAAKALSDAKEQLAVQNAILQAAARAGEFPPGQVTALRSARSRFDAALAEFESTASLADRQRYLDTVSGPPVDGLNRLVQLALVQADAGQPVTIDDIEVLRDGDRTVSLVAEVLTNIQLQAEKSVVTVIADARAAVYRDSALVGLALLAAFALMIMVARWMLVPLRALRGAALDIARVRLPAVISRIRAEKDPRASAETAVAPVPVHTTDEVGQVARAFDVVHKEAVRLAVAEMALRANVNEMFTNLSRRSQEMVERQIDLIDRLEQEELDPDHLARLFELDHLATRMRRNSENLLVLSGTSPERWVTRPVPVFEVIGAALSEVEAYARVEVLPVPDTLIQGRVVTDLTHLVAELLDNATEFSPPTTKVSVRAVQTRSGKLVIKIRDRGIGMSQEDLLRFNERLAAPPEVDVSVTRAMGLFVVGELAKRHSITVQLKDDEFEGGTTALVILPPALLHKADAPIPPDPLQRNGTDANPLPRPRVRIGRGDTTVRAGTPHRELTLSEWFSASCGTEEPKVPALPAPQRPVRPEQPAVSVTSTWASPADDGWQAAAALSAPAEHSATEAGLPKRVPKSLLVPGSPQRRHALVEQPASRPAQGPNAEQLRDRFSAYQQGVRHGRESADDHTPPPGTFGGVITTAGTGNGHHASGIPSQPGGPRVPAEDPLADDRILANKERQ</sequence>
<dbReference type="Proteomes" id="UP000533598">
    <property type="component" value="Unassembled WGS sequence"/>
</dbReference>
<dbReference type="InterPro" id="IPR013587">
    <property type="entry name" value="Nitrate/nitrite_sensing"/>
</dbReference>
<evidence type="ECO:0000313" key="11">
    <source>
        <dbReference type="Proteomes" id="UP000533598"/>
    </source>
</evidence>
<feature type="compositionally biased region" description="Basic and acidic residues" evidence="7">
    <location>
        <begin position="854"/>
        <end position="865"/>
    </location>
</feature>
<evidence type="ECO:0000259" key="9">
    <source>
        <dbReference type="PROSITE" id="PS50109"/>
    </source>
</evidence>
<dbReference type="EMBL" id="JACHMH010000001">
    <property type="protein sequence ID" value="MBB4680525.1"/>
    <property type="molecule type" value="Genomic_DNA"/>
</dbReference>
<feature type="compositionally biased region" description="Low complexity" evidence="7">
    <location>
        <begin position="738"/>
        <end position="748"/>
    </location>
</feature>
<reference evidence="10 11" key="1">
    <citation type="submission" date="2020-08" db="EMBL/GenBank/DDBJ databases">
        <title>Sequencing the genomes of 1000 actinobacteria strains.</title>
        <authorList>
            <person name="Klenk H.-P."/>
        </authorList>
    </citation>
    <scope>NUCLEOTIDE SEQUENCE [LARGE SCALE GENOMIC DNA]</scope>
    <source>
        <strain evidence="10 11">DSM 44230</strain>
    </source>
</reference>
<evidence type="ECO:0000256" key="4">
    <source>
        <dbReference type="ARBA" id="ARBA00022679"/>
    </source>
</evidence>
<feature type="region of interest" description="Disordered" evidence="7">
    <location>
        <begin position="802"/>
        <end position="865"/>
    </location>
</feature>
<organism evidence="10 11">
    <name type="scientific">Crossiella cryophila</name>
    <dbReference type="NCBI Taxonomy" id="43355"/>
    <lineage>
        <taxon>Bacteria</taxon>
        <taxon>Bacillati</taxon>
        <taxon>Actinomycetota</taxon>
        <taxon>Actinomycetes</taxon>
        <taxon>Pseudonocardiales</taxon>
        <taxon>Pseudonocardiaceae</taxon>
        <taxon>Crossiella</taxon>
    </lineage>
</organism>
<feature type="region of interest" description="Disordered" evidence="7">
    <location>
        <begin position="700"/>
        <end position="789"/>
    </location>
</feature>
<name>A0A7W7FWX8_9PSEU</name>
<keyword evidence="5 10" id="KW-0418">Kinase</keyword>
<feature type="transmembrane region" description="Helical" evidence="8">
    <location>
        <begin position="328"/>
        <end position="349"/>
    </location>
</feature>
<dbReference type="PANTHER" id="PTHR44936">
    <property type="entry name" value="SENSOR PROTEIN CREC"/>
    <property type="match status" value="1"/>
</dbReference>
<keyword evidence="8" id="KW-1133">Transmembrane helix</keyword>
<dbReference type="RefSeq" id="WP_185006412.1">
    <property type="nucleotide sequence ID" value="NZ_BAAAUI010000005.1"/>
</dbReference>
<evidence type="ECO:0000256" key="2">
    <source>
        <dbReference type="ARBA" id="ARBA00012438"/>
    </source>
</evidence>
<comment type="catalytic activity">
    <reaction evidence="1">
        <text>ATP + protein L-histidine = ADP + protein N-phospho-L-histidine.</text>
        <dbReference type="EC" id="2.7.13.3"/>
    </reaction>
</comment>
<keyword evidence="6" id="KW-0902">Two-component regulatory system</keyword>
<dbReference type="PANTHER" id="PTHR44936:SF9">
    <property type="entry name" value="SENSOR PROTEIN CREC"/>
    <property type="match status" value="1"/>
</dbReference>
<evidence type="ECO:0000256" key="1">
    <source>
        <dbReference type="ARBA" id="ARBA00000085"/>
    </source>
</evidence>
<keyword evidence="11" id="KW-1185">Reference proteome</keyword>
<dbReference type="GO" id="GO:0000160">
    <property type="term" value="P:phosphorelay signal transduction system"/>
    <property type="evidence" value="ECO:0007669"/>
    <property type="project" value="UniProtKB-KW"/>
</dbReference>
<dbReference type="AlphaFoldDB" id="A0A7W7FWX8"/>
<keyword evidence="8" id="KW-0472">Membrane</keyword>
<feature type="domain" description="Histidine kinase" evidence="9">
    <location>
        <begin position="535"/>
        <end position="642"/>
    </location>
</feature>
<dbReference type="InterPro" id="IPR050980">
    <property type="entry name" value="2C_sensor_his_kinase"/>
</dbReference>
<evidence type="ECO:0000313" key="10">
    <source>
        <dbReference type="EMBL" id="MBB4680525.1"/>
    </source>
</evidence>
<keyword evidence="3" id="KW-0597">Phosphoprotein</keyword>
<evidence type="ECO:0000256" key="8">
    <source>
        <dbReference type="SAM" id="Phobius"/>
    </source>
</evidence>
<evidence type="ECO:0000256" key="3">
    <source>
        <dbReference type="ARBA" id="ARBA00022553"/>
    </source>
</evidence>
<dbReference type="SMART" id="SM00387">
    <property type="entry name" value="HATPase_c"/>
    <property type="match status" value="1"/>
</dbReference>
<keyword evidence="8" id="KW-0812">Transmembrane</keyword>
<keyword evidence="4" id="KW-0808">Transferase</keyword>
<dbReference type="Pfam" id="PF08376">
    <property type="entry name" value="NIT"/>
    <property type="match status" value="1"/>
</dbReference>
<accession>A0A7W7FWX8</accession>
<dbReference type="Pfam" id="PF02518">
    <property type="entry name" value="HATPase_c"/>
    <property type="match status" value="1"/>
</dbReference>